<proteinExistence type="predicted"/>
<evidence type="ECO:0000313" key="1">
    <source>
        <dbReference type="EMBL" id="SCC54555.1"/>
    </source>
</evidence>
<keyword evidence="2" id="KW-1185">Reference proteome</keyword>
<evidence type="ECO:0000313" key="2">
    <source>
        <dbReference type="Proteomes" id="UP000198515"/>
    </source>
</evidence>
<protein>
    <submittedName>
        <fullName evidence="1">Uncharacterized protein</fullName>
    </submittedName>
</protein>
<reference evidence="2" key="1">
    <citation type="submission" date="2016-08" db="EMBL/GenBank/DDBJ databases">
        <authorList>
            <person name="Varghese N."/>
            <person name="Submissions Spin"/>
        </authorList>
    </citation>
    <scope>NUCLEOTIDE SEQUENCE [LARGE SCALE GENOMIC DNA]</scope>
    <source>
        <strain evidence="2">REICA_142</strain>
    </source>
</reference>
<accession>A0A1C4FFY8</accession>
<name>A0A1C4FFY8_9ENTR</name>
<dbReference type="EMBL" id="FMBC01000035">
    <property type="protein sequence ID" value="SCC54555.1"/>
    <property type="molecule type" value="Genomic_DNA"/>
</dbReference>
<gene>
    <name evidence="1" type="ORF">GA0061070_103570</name>
</gene>
<organism evidence="1 2">
    <name type="scientific">Kosakonia oryziphila</name>
    <dbReference type="NCBI Taxonomy" id="1005667"/>
    <lineage>
        <taxon>Bacteria</taxon>
        <taxon>Pseudomonadati</taxon>
        <taxon>Pseudomonadota</taxon>
        <taxon>Gammaproteobacteria</taxon>
        <taxon>Enterobacterales</taxon>
        <taxon>Enterobacteriaceae</taxon>
        <taxon>Kosakonia</taxon>
    </lineage>
</organism>
<sequence length="52" mass="5813">MVKKSSQQHIGIKGFILNFVYILTTLRRKKAGLLPGILPKHPSLIRAAIVFV</sequence>
<dbReference type="Proteomes" id="UP000198515">
    <property type="component" value="Unassembled WGS sequence"/>
</dbReference>
<dbReference type="AlphaFoldDB" id="A0A1C4FFY8"/>